<dbReference type="Proteomes" id="UP001143856">
    <property type="component" value="Unassembled WGS sequence"/>
</dbReference>
<comment type="caution">
    <text evidence="1">The sequence shown here is derived from an EMBL/GenBank/DDBJ whole genome shotgun (WGS) entry which is preliminary data.</text>
</comment>
<proteinExistence type="predicted"/>
<dbReference type="EMBL" id="JAPDGR010000013">
    <property type="protein sequence ID" value="KAJ2998897.1"/>
    <property type="molecule type" value="Genomic_DNA"/>
</dbReference>
<reference evidence="1" key="1">
    <citation type="submission" date="2022-10" db="EMBL/GenBank/DDBJ databases">
        <title>Genome Sequence of Xylaria curta.</title>
        <authorList>
            <person name="Buettner E."/>
        </authorList>
    </citation>
    <scope>NUCLEOTIDE SEQUENCE</scope>
    <source>
        <strain evidence="1">Babe10</strain>
    </source>
</reference>
<name>A0ACC1PQP5_9PEZI</name>
<evidence type="ECO:0000313" key="1">
    <source>
        <dbReference type="EMBL" id="KAJ2998897.1"/>
    </source>
</evidence>
<gene>
    <name evidence="1" type="ORF">NUW58_g172</name>
</gene>
<organism evidence="1 2">
    <name type="scientific">Xylaria curta</name>
    <dbReference type="NCBI Taxonomy" id="42375"/>
    <lineage>
        <taxon>Eukaryota</taxon>
        <taxon>Fungi</taxon>
        <taxon>Dikarya</taxon>
        <taxon>Ascomycota</taxon>
        <taxon>Pezizomycotina</taxon>
        <taxon>Sordariomycetes</taxon>
        <taxon>Xylariomycetidae</taxon>
        <taxon>Xylariales</taxon>
        <taxon>Xylariaceae</taxon>
        <taxon>Xylaria</taxon>
    </lineage>
</organism>
<accession>A0ACC1PQP5</accession>
<protein>
    <submittedName>
        <fullName evidence="1">Uncharacterized protein</fullName>
    </submittedName>
</protein>
<keyword evidence="2" id="KW-1185">Reference proteome</keyword>
<sequence length="2611" mass="286804">MHVQATSYDPIAITGLSFKMPQDAVDETGLWRILENGENVKTRWPAARATTDTFYDDGSKKPNTVISSLVNHSVRHYAHFMMEDPGVFDAPFFSITAKEAASMSPRQRQALEVAYHAFESAGIPIEDLRGSLTAVYGASMADDWTLMASKDAESVSRMSITGTTPSLLPNKISWFFDLRGPSIHIDTACSSGLTALDLASKQPLICALVFGSSSLLSPEASLHLANLNFLSPDGCSYSFDARANGYGRGEGVVALYLKPLHQAVHDGDVVRAIIRATASNQDGRTPGLTQPSSEAQVELIRRTYSKAGLELSRTGYVEAHGTGTPTGDPIEAKALGRVFGKERSPEEPLFLGSIKANIGHLEGSSGPAGVVKAVMMLERGIIPPQALFGTLNPAIDAVANNIKVPGFANARLIRQIATEKTPWPGQGLRRISVNSFGFGGANAHVILDDALHYMRTHNMNGFYRCFKDPVSTQANLNASMGSLVNEIQCTTAVVTNSIVNGDHASISTPQLCIWSAADESAVHRMVQAYDQYYFTHIAGRRHKLAQLAYTLAARRSTMAWRTFAVVGSNDDTVSAGTTNESPASVLRPLRTAKPLRVNIEKTDIAFIFTGQGAQYAGMGLALLRYDIFAQSLRKSDKIFGSLGCDWSLFDAIYDQEKISTPEYSQPLCTALQIALVDLLRSFNLIPTAVVGHSSGEIAAAYTVAALSHESACRTAYFRGRFTGHLARQLGVDGTPGAMLSANLCEDEVPKYLESLGFDSARPADLIDVVRADLDKKGVFAQKLRTGVAYHSPAMRPIAEDYAASIGSLEGGSEPKSITMVSSVTGQVVEPDVLATPQYWVDNLLLPVQFTRALSRLTRLAEQTSSSVSGNQAKPFALTDLIEIGPHAALRRPIMETVPQLRYHSWIQRSASPLQSTLELVGRLFCLGYPISITAANCQDRGRHPYLVDCPAYPFDHSRRYWDESRISKDWRLRDASPGFLLGRRTHDWNPLKPRWRNWLCAETIPWVGEHNVTGTLVVPGTGSLVIAIEAARQTVARRNREISGFNLKDVQLLAPLRVGYTTQDAVETDVHLDQMKGADEKESTWFQFRIFSHNEGHVTETCNGQVQVQFKEEVSTPAGYERILEDERIRRRSREVRASCTRPLDVQTFYKRFLKYGFRYGPSFTVVTDTRFDPIGLAAASGKVNWEPTVHEQADDSPVHPAILDGVVQILLATAPKGLKGTSTMIPRRLGKVWVTNKVWSQITKAVHVASTFTGTVEQGGPFMNFWALADDDTPLCTIEDVQTAEISRAEKVEDSLVDRKLLHSIAWKPRLSSLTPGQLQKICETVSTRLHNFDLEVNARAKFFPKIESAMRSAAKGALQDMPTSQIKSLPAHYNRYINLLKRQSTYLHTKLQNPENHGNLSSPALEALLQECEVEYPQWFLFPVIARALPSIIRGDTDPLELMFANKAAETFYASVYSSHMLSGGFQTFINLASHENPRLRILEVGAGTGSFTRHILSTLEGLENEKDGTSFAEYVFTDISTAFFSNAQAQFKKHLDRMSFKSWNLEHDVGDENFGLDMGSYDIIIAGSVLHATSNLSKVLCHLRKLLKPGGYLVLQEITSTQSASVNIAFGALGGWWLSTEEWRQDGPLANQARWHQLLQDSGFQGIDVALKDFEDDAHHISTIMIARASEEEIVPIQNGPKSVRQAERQLVVVTDQHSVSQTSVVEGLSRQCKLMQVVDFCDIKAGWKTSPSDVVVSLVDVGRSRLAELSEEGFKSLQRLIQASRNLLWVAASTHDTAGSEESGSSLSWDPRSDIATGILRTVRSEESDKHIVTLIINQAHNFKPKDMADFVVEILHSSFNGDESRNSSEVEFVVQDGLITVGRMVHEKQLDKERESHLRTHQYIEQWATGPPLVLEVEKPGLLDSLRFVEDASYYDDLATDEVEIEAEAWPLSFRDIFIALGKINNGKELGWECAGKVTRVGSACLKHFKPGDRVVMGAFGSMRSRPRSKMQAVQKIPDNLSYIDAVSHVNPGMTAWHGLVNLARLQKGEKVLIHSAAGATGQMAVGIATTIGAEIFATVGSEEKKRLLVEQFNIPENHIFHSRDTSFAQGIARVTDGYGVDVILNSLAGESLQAGWECIAPFGRFIEIGKADIMANSSLPMGIFAKNITFAAVDLVSIVKTNMKLASELFIKTMGLIANGSLQGPKPLHLYPLAEVEKAFRFMQSGNSTGRIIITRTTHDLVTKHLVKRSNWRFDSAATYVIVGGLGGLGRVVIEWMVHKGARNLLVPSRSGVSSQAASDLVEKLKKECVHLATPKCDVSSVAEFTNALENYASSMPQAPIKGCINLAMALQDAIFGNMTHDQWTGTIRSKVQSSWNLHTLLPHDIDFFIMLSSLVGIYGAMGQSNYAAGCTFQDALARARADSSVYRGVSVSLDLGWVLDAGIVSEREDYRQKWEDAQDISGVRSADLVAVLDHFCDPARRSTSAPGLPNSSSTRSQLLIGAVTPADLAQHGEMIPTSLTPESQAQSSRARFRSATSFDKRCNVVIDALRDRLARALGVEMGDVDLGRPVSSYGVDSLMAVELRNWMRKDYDVEIPVFDILGGTTVKSLGQQVASKAEERKKEE</sequence>
<evidence type="ECO:0000313" key="2">
    <source>
        <dbReference type="Proteomes" id="UP001143856"/>
    </source>
</evidence>